<accession>A0A848FCL7</accession>
<keyword evidence="4" id="KW-1015">Disulfide bond</keyword>
<proteinExistence type="inferred from homology"/>
<dbReference type="EMBL" id="JABBFW010000014">
    <property type="protein sequence ID" value="NML17068.1"/>
    <property type="molecule type" value="Genomic_DNA"/>
</dbReference>
<sequence>MNSKKLTVSLLLGAVLIAFLLGMSAYQKRAQESQQQTATEQANRLVRMHSPVLGPLNAPVTIVEFFDPACETCRAFYPIVKDLMAKYPNDVRVVVRYAPFHQGSDQVIALLEASRRQGKYEAVLQAVLAAQPMWADHAQPNVELAFRAAQEAGVDLQKARADAELPAVRSVLEQDVEDLNALGVNKTPTFFVNGRALPSFGAEQLAALVAEEVASARK</sequence>
<dbReference type="Gene3D" id="3.40.30.10">
    <property type="entry name" value="Glutaredoxin"/>
    <property type="match status" value="1"/>
</dbReference>
<name>A0A848FCL7_9BURK</name>
<dbReference type="InterPro" id="IPR036249">
    <property type="entry name" value="Thioredoxin-like_sf"/>
</dbReference>
<dbReference type="GO" id="GO:0016491">
    <property type="term" value="F:oxidoreductase activity"/>
    <property type="evidence" value="ECO:0007669"/>
    <property type="project" value="UniProtKB-KW"/>
</dbReference>
<evidence type="ECO:0000256" key="1">
    <source>
        <dbReference type="ARBA" id="ARBA00005791"/>
    </source>
</evidence>
<evidence type="ECO:0000256" key="3">
    <source>
        <dbReference type="ARBA" id="ARBA00023002"/>
    </source>
</evidence>
<dbReference type="SUPFAM" id="SSF52833">
    <property type="entry name" value="Thioredoxin-like"/>
    <property type="match status" value="1"/>
</dbReference>
<keyword evidence="2" id="KW-0732">Signal</keyword>
<keyword evidence="8" id="KW-1185">Reference proteome</keyword>
<organism evidence="7 8">
    <name type="scientific">Azohydromonas caseinilytica</name>
    <dbReference type="NCBI Taxonomy" id="2728836"/>
    <lineage>
        <taxon>Bacteria</taxon>
        <taxon>Pseudomonadati</taxon>
        <taxon>Pseudomonadota</taxon>
        <taxon>Betaproteobacteria</taxon>
        <taxon>Burkholderiales</taxon>
        <taxon>Sphaerotilaceae</taxon>
        <taxon>Azohydromonas</taxon>
    </lineage>
</organism>
<dbReference type="InterPro" id="IPR013766">
    <property type="entry name" value="Thioredoxin_domain"/>
</dbReference>
<evidence type="ECO:0000256" key="4">
    <source>
        <dbReference type="ARBA" id="ARBA00023157"/>
    </source>
</evidence>
<dbReference type="RefSeq" id="WP_169161963.1">
    <property type="nucleotide sequence ID" value="NZ_JABBFW010000014.1"/>
</dbReference>
<evidence type="ECO:0000256" key="2">
    <source>
        <dbReference type="ARBA" id="ARBA00022729"/>
    </source>
</evidence>
<dbReference type="Pfam" id="PF13462">
    <property type="entry name" value="Thioredoxin_4"/>
    <property type="match status" value="1"/>
</dbReference>
<comment type="similarity">
    <text evidence="1">Belongs to the thioredoxin family. DsbA subfamily.</text>
</comment>
<evidence type="ECO:0000259" key="6">
    <source>
        <dbReference type="PROSITE" id="PS51352"/>
    </source>
</evidence>
<dbReference type="PANTHER" id="PTHR13887">
    <property type="entry name" value="GLUTATHIONE S-TRANSFERASE KAPPA"/>
    <property type="match status" value="1"/>
</dbReference>
<gene>
    <name evidence="7" type="ORF">HHL10_18990</name>
</gene>
<keyword evidence="3" id="KW-0560">Oxidoreductase</keyword>
<comment type="caution">
    <text evidence="7">The sequence shown here is derived from an EMBL/GenBank/DDBJ whole genome shotgun (WGS) entry which is preliminary data.</text>
</comment>
<evidence type="ECO:0000313" key="7">
    <source>
        <dbReference type="EMBL" id="NML17068.1"/>
    </source>
</evidence>
<dbReference type="Proteomes" id="UP000574067">
    <property type="component" value="Unassembled WGS sequence"/>
</dbReference>
<reference evidence="7 8" key="1">
    <citation type="submission" date="2020-04" db="EMBL/GenBank/DDBJ databases">
        <title>Azohydromonas sp. isolated from soil.</title>
        <authorList>
            <person name="Dahal R.H."/>
        </authorList>
    </citation>
    <scope>NUCLEOTIDE SEQUENCE [LARGE SCALE GENOMIC DNA]</scope>
    <source>
        <strain evidence="7 8">G-1-1-14</strain>
    </source>
</reference>
<dbReference type="AlphaFoldDB" id="A0A848FCL7"/>
<dbReference type="InterPro" id="IPR012336">
    <property type="entry name" value="Thioredoxin-like_fold"/>
</dbReference>
<evidence type="ECO:0000256" key="5">
    <source>
        <dbReference type="ARBA" id="ARBA00023284"/>
    </source>
</evidence>
<dbReference type="PROSITE" id="PS51352">
    <property type="entry name" value="THIOREDOXIN_2"/>
    <property type="match status" value="1"/>
</dbReference>
<keyword evidence="5" id="KW-0676">Redox-active center</keyword>
<evidence type="ECO:0000313" key="8">
    <source>
        <dbReference type="Proteomes" id="UP000574067"/>
    </source>
</evidence>
<feature type="domain" description="Thioredoxin" evidence="6">
    <location>
        <begin position="27"/>
        <end position="214"/>
    </location>
</feature>
<dbReference type="PANTHER" id="PTHR13887:SF14">
    <property type="entry name" value="DISULFIDE BOND FORMATION PROTEIN D"/>
    <property type="match status" value="1"/>
</dbReference>
<protein>
    <submittedName>
        <fullName evidence="7">Thioredoxin domain-containing protein</fullName>
    </submittedName>
</protein>